<gene>
    <name evidence="3" type="ORF">EV194_103217</name>
</gene>
<feature type="transmembrane region" description="Helical" evidence="1">
    <location>
        <begin position="45"/>
        <end position="67"/>
    </location>
</feature>
<dbReference type="AlphaFoldDB" id="A0A4R2GNM7"/>
<dbReference type="EMBL" id="SLWK01000003">
    <property type="protein sequence ID" value="TCO09305.1"/>
    <property type="molecule type" value="Genomic_DNA"/>
</dbReference>
<sequence>MTAEFQILLLTAASLGFVHTILGPDHYLPFVAISKARDWSVGKTIWWTFVCGTGHVLSSVIIGLVGIAIGSQLENLVMIEEFRDGLAAWGLIAFGLIYAVWGMRYWAKQKQEDIKDTQQGKRITPWVLFIIFILGPCEVLIPVLMYPAANASAGALVSVSLVFGVSTLLTMMGAVFIMIYGLRYVSFKPLEKYSHTIAGLVIFLSGMAIEVLGL</sequence>
<protein>
    <submittedName>
        <fullName evidence="3">Cytochrome C biogenesis DsbD-like protein</fullName>
    </submittedName>
</protein>
<feature type="transmembrane region" description="Helical" evidence="1">
    <location>
        <begin position="126"/>
        <end position="149"/>
    </location>
</feature>
<evidence type="ECO:0000259" key="2">
    <source>
        <dbReference type="Pfam" id="PF13386"/>
    </source>
</evidence>
<evidence type="ECO:0000313" key="3">
    <source>
        <dbReference type="EMBL" id="TCO09305.1"/>
    </source>
</evidence>
<feature type="transmembrane region" description="Helical" evidence="1">
    <location>
        <begin position="6"/>
        <end position="24"/>
    </location>
</feature>
<keyword evidence="1" id="KW-0812">Transmembrane</keyword>
<dbReference type="Proteomes" id="UP000295221">
    <property type="component" value="Unassembled WGS sequence"/>
</dbReference>
<feature type="domain" description="Urease accessory protein UreH-like transmembrane" evidence="2">
    <location>
        <begin position="46"/>
        <end position="206"/>
    </location>
</feature>
<reference evidence="3 4" key="1">
    <citation type="submission" date="2019-03" db="EMBL/GenBank/DDBJ databases">
        <title>Genomic Encyclopedia of Type Strains, Phase IV (KMG-IV): sequencing the most valuable type-strain genomes for metagenomic binning, comparative biology and taxonomic classification.</title>
        <authorList>
            <person name="Goeker M."/>
        </authorList>
    </citation>
    <scope>NUCLEOTIDE SEQUENCE [LARGE SCALE GENOMIC DNA]</scope>
    <source>
        <strain evidence="3 4">DSM 24179</strain>
    </source>
</reference>
<feature type="transmembrane region" description="Helical" evidence="1">
    <location>
        <begin position="155"/>
        <end position="181"/>
    </location>
</feature>
<dbReference type="PANTHER" id="PTHR36394:SF1">
    <property type="entry name" value="OS01G0277700 PROTEIN"/>
    <property type="match status" value="1"/>
</dbReference>
<keyword evidence="4" id="KW-1185">Reference proteome</keyword>
<proteinExistence type="predicted"/>
<dbReference type="Pfam" id="PF13386">
    <property type="entry name" value="DsbD_2"/>
    <property type="match status" value="1"/>
</dbReference>
<organism evidence="3 4">
    <name type="scientific">Natronoflexus pectinivorans</name>
    <dbReference type="NCBI Taxonomy" id="682526"/>
    <lineage>
        <taxon>Bacteria</taxon>
        <taxon>Pseudomonadati</taxon>
        <taxon>Bacteroidota</taxon>
        <taxon>Bacteroidia</taxon>
        <taxon>Marinilabiliales</taxon>
        <taxon>Marinilabiliaceae</taxon>
        <taxon>Natronoflexus</taxon>
    </lineage>
</organism>
<accession>A0A4R2GNM7</accession>
<evidence type="ECO:0000256" key="1">
    <source>
        <dbReference type="SAM" id="Phobius"/>
    </source>
</evidence>
<dbReference type="RefSeq" id="WP_132433207.1">
    <property type="nucleotide sequence ID" value="NZ_SLWK01000003.1"/>
</dbReference>
<name>A0A4R2GNM7_9BACT</name>
<keyword evidence="1" id="KW-0472">Membrane</keyword>
<evidence type="ECO:0000313" key="4">
    <source>
        <dbReference type="Proteomes" id="UP000295221"/>
    </source>
</evidence>
<dbReference type="InterPro" id="IPR039447">
    <property type="entry name" value="UreH-like_TM_dom"/>
</dbReference>
<keyword evidence="1" id="KW-1133">Transmembrane helix</keyword>
<comment type="caution">
    <text evidence="3">The sequence shown here is derived from an EMBL/GenBank/DDBJ whole genome shotgun (WGS) entry which is preliminary data.</text>
</comment>
<feature type="transmembrane region" description="Helical" evidence="1">
    <location>
        <begin position="193"/>
        <end position="213"/>
    </location>
</feature>
<dbReference type="PANTHER" id="PTHR36394">
    <property type="entry name" value="OS01G0277700 PROTEIN"/>
    <property type="match status" value="1"/>
</dbReference>
<dbReference type="OrthoDB" id="9782403at2"/>
<feature type="transmembrane region" description="Helical" evidence="1">
    <location>
        <begin position="87"/>
        <end position="106"/>
    </location>
</feature>